<evidence type="ECO:0000256" key="1">
    <source>
        <dbReference type="SAM" id="Phobius"/>
    </source>
</evidence>
<dbReference type="SUPFAM" id="SSF54001">
    <property type="entry name" value="Cysteine proteinases"/>
    <property type="match status" value="1"/>
</dbReference>
<gene>
    <name evidence="3" type="ORF">CQ394_09780</name>
</gene>
<dbReference type="STRING" id="137838.GCA_001458595_03431"/>
<dbReference type="RefSeq" id="WP_058296117.1">
    <property type="nucleotide sequence ID" value="NZ_CAMRXG010000038.1"/>
</dbReference>
<proteinExistence type="predicted"/>
<protein>
    <recommendedName>
        <fullName evidence="2">Transglutaminase-like domain-containing protein</fullName>
    </recommendedName>
</protein>
<evidence type="ECO:0000259" key="2">
    <source>
        <dbReference type="Pfam" id="PF01841"/>
    </source>
</evidence>
<dbReference type="AlphaFoldDB" id="A0A2A7MK99"/>
<organism evidence="3 4">
    <name type="scientific">Clostridium neonatale</name>
    <dbReference type="NCBI Taxonomy" id="137838"/>
    <lineage>
        <taxon>Bacteria</taxon>
        <taxon>Bacillati</taxon>
        <taxon>Bacillota</taxon>
        <taxon>Clostridia</taxon>
        <taxon>Eubacteriales</taxon>
        <taxon>Clostridiaceae</taxon>
        <taxon>Clostridium</taxon>
    </lineage>
</organism>
<comment type="caution">
    <text evidence="3">The sequence shown here is derived from an EMBL/GenBank/DDBJ whole genome shotgun (WGS) entry which is preliminary data.</text>
</comment>
<evidence type="ECO:0000313" key="3">
    <source>
        <dbReference type="EMBL" id="PEG31970.1"/>
    </source>
</evidence>
<name>A0A2A7MK99_9CLOT</name>
<dbReference type="EMBL" id="PDCJ01000001">
    <property type="protein sequence ID" value="PEG31970.1"/>
    <property type="molecule type" value="Genomic_DNA"/>
</dbReference>
<dbReference type="Pfam" id="PF01841">
    <property type="entry name" value="Transglut_core"/>
    <property type="match status" value="1"/>
</dbReference>
<reference evidence="3 4" key="1">
    <citation type="submission" date="2017-10" db="EMBL/GenBank/DDBJ databases">
        <title>Effective Description of Clostridium neonatale sp. nov. linked to necrotizing enterocolitis in neonates and a clarification of species assignable to the genus Clostridium (Prazmowski 1880) emend. Lawson and Rainey 2016.</title>
        <authorList>
            <person name="Bernard K."/>
            <person name="Burdz T."/>
            <person name="Wiebe D."/>
            <person name="Balcewich B."/>
            <person name="Alfa M."/>
            <person name="Bernier A.-M."/>
        </authorList>
    </citation>
    <scope>NUCLEOTIDE SEQUENCE [LARGE SCALE GENOMIC DNA]</scope>
    <source>
        <strain evidence="3 4">LCDC99A005</strain>
    </source>
</reference>
<dbReference type="InterPro" id="IPR002931">
    <property type="entry name" value="Transglutaminase-like"/>
</dbReference>
<keyword evidence="4" id="KW-1185">Reference proteome</keyword>
<dbReference type="InterPro" id="IPR038765">
    <property type="entry name" value="Papain-like_cys_pep_sf"/>
</dbReference>
<accession>A0A2A7MK99</accession>
<keyword evidence="1" id="KW-0812">Transmembrane</keyword>
<keyword evidence="1" id="KW-1133">Transmembrane helix</keyword>
<sequence>MSTMKANIFKIILGTVVVFGGALLGIVNQMSYKGIKVEKWDNYYNESNIVFFYEDFSSDKIKFLEDTYHLKEATKDEKTDLDKAIKITNIVNKIVEYDDIESKNLNSAYDILVEKGDGKKVSNKDLAIITRDMLSSIGIKSRVGIYRSKNAQFKEKSQYYIVEFWSREYGKWIAVDCIDQGYFVNGDTKLSAIEVLTNNFKDVSYLGKSSQKDYKNKLKKYLDSYSLQIDNTILYDKSNSYVTYLKDKDALELKYINGFAPPTIFTEETKLFEKSPYEGRIGRDEKAYLILSLINSKNEESNENMTEVIIAGFKDSGVIKECYVNIDGKGYEKINSYTNTELKKGKTSIELSLDGQTPISSVEINREK</sequence>
<dbReference type="OrthoDB" id="1924644at2"/>
<evidence type="ECO:0000313" key="4">
    <source>
        <dbReference type="Proteomes" id="UP000220840"/>
    </source>
</evidence>
<feature type="domain" description="Transglutaminase-like" evidence="2">
    <location>
        <begin position="72"/>
        <end position="177"/>
    </location>
</feature>
<keyword evidence="1" id="KW-0472">Membrane</keyword>
<dbReference type="Proteomes" id="UP000220840">
    <property type="component" value="Unassembled WGS sequence"/>
</dbReference>
<feature type="transmembrane region" description="Helical" evidence="1">
    <location>
        <begin position="7"/>
        <end position="27"/>
    </location>
</feature>